<proteinExistence type="predicted"/>
<feature type="non-terminal residue" evidence="2">
    <location>
        <position position="1"/>
    </location>
</feature>
<feature type="non-terminal residue" evidence="2">
    <location>
        <position position="291"/>
    </location>
</feature>
<comment type="caution">
    <text evidence="2">The sequence shown here is derived from an EMBL/GenBank/DDBJ whole genome shotgun (WGS) entry which is preliminary data.</text>
</comment>
<feature type="region of interest" description="Disordered" evidence="1">
    <location>
        <begin position="215"/>
        <end position="252"/>
    </location>
</feature>
<dbReference type="Proteomes" id="UP000789595">
    <property type="component" value="Unassembled WGS sequence"/>
</dbReference>
<feature type="region of interest" description="Disordered" evidence="1">
    <location>
        <begin position="266"/>
        <end position="291"/>
    </location>
</feature>
<organism evidence="2 3">
    <name type="scientific">Pelagomonas calceolata</name>
    <dbReference type="NCBI Taxonomy" id="35677"/>
    <lineage>
        <taxon>Eukaryota</taxon>
        <taxon>Sar</taxon>
        <taxon>Stramenopiles</taxon>
        <taxon>Ochrophyta</taxon>
        <taxon>Pelagophyceae</taxon>
        <taxon>Pelagomonadales</taxon>
        <taxon>Pelagomonadaceae</taxon>
        <taxon>Pelagomonas</taxon>
    </lineage>
</organism>
<name>A0A8J2SXH6_9STRA</name>
<sequence>LDRRRRRRVRPEAAERLLHGGPEPHRLGVARLVLQEDVQVGEARAQRLGAPELLARDCAPQARPQVQVRAPGGGGHDPRAVAPAVPPPAHFQVRARAVRHGREVRPVQLARRVVLRDGSRVVLRAVRRVAGLLEVDGGRERAAAAARLAAPAAAAQPPQRLLAALLGPDVDEALAVAARAGDRAPDGQRPLARVRHVARALAGAVHAYLQVVQARRRRRGSHGARGDGRQPGTAGRESASWTRSVPFSGPGRRGFSCPCGFLDPPGVPGRAAGPSALERRGALAHIKKTRS</sequence>
<gene>
    <name evidence="2" type="ORF">PECAL_6P09150</name>
</gene>
<reference evidence="2" key="1">
    <citation type="submission" date="2021-11" db="EMBL/GenBank/DDBJ databases">
        <authorList>
            <consortium name="Genoscope - CEA"/>
            <person name="William W."/>
        </authorList>
    </citation>
    <scope>NUCLEOTIDE SEQUENCE</scope>
</reference>
<keyword evidence="3" id="KW-1185">Reference proteome</keyword>
<evidence type="ECO:0000313" key="3">
    <source>
        <dbReference type="Proteomes" id="UP000789595"/>
    </source>
</evidence>
<feature type="region of interest" description="Disordered" evidence="1">
    <location>
        <begin position="1"/>
        <end position="22"/>
    </location>
</feature>
<dbReference type="AlphaFoldDB" id="A0A8J2SXH6"/>
<feature type="compositionally biased region" description="Basic and acidic residues" evidence="1">
    <location>
        <begin position="10"/>
        <end position="22"/>
    </location>
</feature>
<protein>
    <submittedName>
        <fullName evidence="2">Uncharacterized protein</fullName>
    </submittedName>
</protein>
<evidence type="ECO:0000313" key="2">
    <source>
        <dbReference type="EMBL" id="CAH0379303.1"/>
    </source>
</evidence>
<evidence type="ECO:0000256" key="1">
    <source>
        <dbReference type="SAM" id="MobiDB-lite"/>
    </source>
</evidence>
<accession>A0A8J2SXH6</accession>
<dbReference type="EMBL" id="CAKKNE010000006">
    <property type="protein sequence ID" value="CAH0379303.1"/>
    <property type="molecule type" value="Genomic_DNA"/>
</dbReference>